<dbReference type="PANTHER" id="PTHR35391">
    <property type="entry name" value="C2H2-TYPE DOMAIN-CONTAINING PROTEIN-RELATED"/>
    <property type="match status" value="1"/>
</dbReference>
<comment type="caution">
    <text evidence="2">The sequence shown here is derived from an EMBL/GenBank/DDBJ whole genome shotgun (WGS) entry which is preliminary data.</text>
</comment>
<evidence type="ECO:0008006" key="4">
    <source>
        <dbReference type="Google" id="ProtNLM"/>
    </source>
</evidence>
<feature type="compositionally biased region" description="Polar residues" evidence="1">
    <location>
        <begin position="492"/>
        <end position="507"/>
    </location>
</feature>
<keyword evidence="3" id="KW-1185">Reference proteome</keyword>
<proteinExistence type="predicted"/>
<dbReference type="Proteomes" id="UP001301958">
    <property type="component" value="Unassembled WGS sequence"/>
</dbReference>
<dbReference type="AlphaFoldDB" id="A0AAN7GWQ1"/>
<reference evidence="2" key="2">
    <citation type="submission" date="2023-05" db="EMBL/GenBank/DDBJ databases">
        <authorList>
            <consortium name="Lawrence Berkeley National Laboratory"/>
            <person name="Steindorff A."/>
            <person name="Hensen N."/>
            <person name="Bonometti L."/>
            <person name="Westerberg I."/>
            <person name="Brannstrom I.O."/>
            <person name="Guillou S."/>
            <person name="Cros-Aarteil S."/>
            <person name="Calhoun S."/>
            <person name="Haridas S."/>
            <person name="Kuo A."/>
            <person name="Mondo S."/>
            <person name="Pangilinan J."/>
            <person name="Riley R."/>
            <person name="Labutti K."/>
            <person name="Andreopoulos B."/>
            <person name="Lipzen A."/>
            <person name="Chen C."/>
            <person name="Yanf M."/>
            <person name="Daum C."/>
            <person name="Ng V."/>
            <person name="Clum A."/>
            <person name="Ohm R."/>
            <person name="Martin F."/>
            <person name="Silar P."/>
            <person name="Natvig D."/>
            <person name="Lalanne C."/>
            <person name="Gautier V."/>
            <person name="Ament-Velasquez S.L."/>
            <person name="Kruys A."/>
            <person name="Hutchinson M.I."/>
            <person name="Powell A.J."/>
            <person name="Barry K."/>
            <person name="Miller A.N."/>
            <person name="Grigoriev I.V."/>
            <person name="Debuchy R."/>
            <person name="Gladieux P."/>
            <person name="Thoren M.H."/>
            <person name="Johannesson H."/>
        </authorList>
    </citation>
    <scope>NUCLEOTIDE SEQUENCE</scope>
    <source>
        <strain evidence="2">CBS 990.96</strain>
    </source>
</reference>
<organism evidence="2 3">
    <name type="scientific">Podospora fimiseda</name>
    <dbReference type="NCBI Taxonomy" id="252190"/>
    <lineage>
        <taxon>Eukaryota</taxon>
        <taxon>Fungi</taxon>
        <taxon>Dikarya</taxon>
        <taxon>Ascomycota</taxon>
        <taxon>Pezizomycotina</taxon>
        <taxon>Sordariomycetes</taxon>
        <taxon>Sordariomycetidae</taxon>
        <taxon>Sordariales</taxon>
        <taxon>Podosporaceae</taxon>
        <taxon>Podospora</taxon>
    </lineage>
</organism>
<evidence type="ECO:0000256" key="1">
    <source>
        <dbReference type="SAM" id="MobiDB-lite"/>
    </source>
</evidence>
<accession>A0AAN7GWQ1</accession>
<protein>
    <recommendedName>
        <fullName evidence="4">C2H2-type domain-containing protein</fullName>
    </recommendedName>
</protein>
<feature type="region of interest" description="Disordered" evidence="1">
    <location>
        <begin position="243"/>
        <end position="267"/>
    </location>
</feature>
<name>A0AAN7GWQ1_9PEZI</name>
<reference evidence="2" key="1">
    <citation type="journal article" date="2023" name="Mol. Phylogenet. Evol.">
        <title>Genome-scale phylogeny and comparative genomics of the fungal order Sordariales.</title>
        <authorList>
            <person name="Hensen N."/>
            <person name="Bonometti L."/>
            <person name="Westerberg I."/>
            <person name="Brannstrom I.O."/>
            <person name="Guillou S."/>
            <person name="Cros-Aarteil S."/>
            <person name="Calhoun S."/>
            <person name="Haridas S."/>
            <person name="Kuo A."/>
            <person name="Mondo S."/>
            <person name="Pangilinan J."/>
            <person name="Riley R."/>
            <person name="LaButti K."/>
            <person name="Andreopoulos B."/>
            <person name="Lipzen A."/>
            <person name="Chen C."/>
            <person name="Yan M."/>
            <person name="Daum C."/>
            <person name="Ng V."/>
            <person name="Clum A."/>
            <person name="Steindorff A."/>
            <person name="Ohm R.A."/>
            <person name="Martin F."/>
            <person name="Silar P."/>
            <person name="Natvig D.O."/>
            <person name="Lalanne C."/>
            <person name="Gautier V."/>
            <person name="Ament-Velasquez S.L."/>
            <person name="Kruys A."/>
            <person name="Hutchinson M.I."/>
            <person name="Powell A.J."/>
            <person name="Barry K."/>
            <person name="Miller A.N."/>
            <person name="Grigoriev I.V."/>
            <person name="Debuchy R."/>
            <person name="Gladieux P."/>
            <person name="Hiltunen Thoren M."/>
            <person name="Johannesson H."/>
        </authorList>
    </citation>
    <scope>NUCLEOTIDE SEQUENCE</scope>
    <source>
        <strain evidence="2">CBS 990.96</strain>
    </source>
</reference>
<evidence type="ECO:0000313" key="3">
    <source>
        <dbReference type="Proteomes" id="UP001301958"/>
    </source>
</evidence>
<dbReference type="EMBL" id="MU865403">
    <property type="protein sequence ID" value="KAK4224120.1"/>
    <property type="molecule type" value="Genomic_DNA"/>
</dbReference>
<evidence type="ECO:0000313" key="2">
    <source>
        <dbReference type="EMBL" id="KAK4224120.1"/>
    </source>
</evidence>
<dbReference type="PANTHER" id="PTHR35391:SF7">
    <property type="entry name" value="C2H2-TYPE DOMAIN-CONTAINING PROTEIN"/>
    <property type="match status" value="1"/>
</dbReference>
<gene>
    <name evidence="2" type="ORF">QBC38DRAFT_458633</name>
</gene>
<sequence>MPCKLDELPSIQVTARDCGEGFERLLSNTTDTDQDHHLSDIEDQYGRFNLWTSSSAVFAPLQICLDFRLKDIPEATRLIVKHLNILSTRLEQLLELQQVSNQLDAGGWDFDSLMSSVHEAIDWLHRLSNAVRRAGSGIQNQRAVNFLIKDDDGNDITEMVEQLFYRLVKRECEGIEEWFAHRLAQTMLLRRKRILYRRERQRRWTFQQAEREKVVHMDVPVPVKPQPSQKVLVSALVEEPSVEKPVAAEPRMPSRHQEQPVSTTRTYTTPSVALTATVLGEGTAIKLPAPTQSRISRATTAPFQPSERLLVPPYPKTADDSPEFACGYCCLVLPSTIARNSDKWANHIKRDLDPYLCIYDPCPDPLEIYPTSAEWLAHMRTQHRTRWHCPLGEHPDLVAMDTRDQFVNHMQTAHPKSFRADQLASIAETSTHTLDPVITNCPFCTESVDETEETGKTNLQFHVGKHLQYFALLSLPLVEESVDNDEAGPSRWDSNSDGTPNTRSTIRTNTVASTTGSVPSFFRQPYELLSDVPDAYGGPIGIPELSEPVVWDLGNHQRRFSETDQTLEQFAGLQSRKAKAPEIFLDHGNGRFTNLRTDKPSFQGVVTAIVGVKKWQKLAQNNLAEQARYPGSFRAIRFETAVIALVVARRFYTILIGRRHVRLMEIEDRREVANIFERRKASVARFGR</sequence>
<feature type="region of interest" description="Disordered" evidence="1">
    <location>
        <begin position="483"/>
        <end position="507"/>
    </location>
</feature>